<dbReference type="CDD" id="cd00067">
    <property type="entry name" value="GAL4"/>
    <property type="match status" value="1"/>
</dbReference>
<dbReference type="Pfam" id="PF00172">
    <property type="entry name" value="Zn_clus"/>
    <property type="match status" value="1"/>
</dbReference>
<evidence type="ECO:0000259" key="8">
    <source>
        <dbReference type="Pfam" id="PF00172"/>
    </source>
</evidence>
<dbReference type="InterPro" id="IPR036864">
    <property type="entry name" value="Zn2-C6_fun-type_DNA-bd_sf"/>
</dbReference>
<evidence type="ECO:0000256" key="1">
    <source>
        <dbReference type="ARBA" id="ARBA00022723"/>
    </source>
</evidence>
<evidence type="ECO:0000256" key="7">
    <source>
        <dbReference type="SAM" id="MobiDB-lite"/>
    </source>
</evidence>
<dbReference type="PANTHER" id="PTHR36206:SF13">
    <property type="entry name" value="TRANSCRIPTIONAL REGULATORY PROTEIN MOC3"/>
    <property type="match status" value="1"/>
</dbReference>
<dbReference type="PANTHER" id="PTHR36206">
    <property type="entry name" value="ASPERCRYPTIN BIOSYNTHESIS CLUSTER-SPECIFIC TRANSCRIPTION REGULATOR ATNN-RELATED"/>
    <property type="match status" value="1"/>
</dbReference>
<organism evidence="9 10">
    <name type="scientific">Cladophialophora carrionii</name>
    <dbReference type="NCBI Taxonomy" id="86049"/>
    <lineage>
        <taxon>Eukaryota</taxon>
        <taxon>Fungi</taxon>
        <taxon>Dikarya</taxon>
        <taxon>Ascomycota</taxon>
        <taxon>Pezizomycotina</taxon>
        <taxon>Eurotiomycetes</taxon>
        <taxon>Chaetothyriomycetidae</taxon>
        <taxon>Chaetothyriales</taxon>
        <taxon>Herpotrichiellaceae</taxon>
        <taxon>Cladophialophora</taxon>
    </lineage>
</organism>
<evidence type="ECO:0000256" key="3">
    <source>
        <dbReference type="ARBA" id="ARBA00023015"/>
    </source>
</evidence>
<dbReference type="InterPro" id="IPR021858">
    <property type="entry name" value="Fun_TF"/>
</dbReference>
<feature type="region of interest" description="Disordered" evidence="7">
    <location>
        <begin position="1"/>
        <end position="30"/>
    </location>
</feature>
<feature type="region of interest" description="Disordered" evidence="7">
    <location>
        <begin position="81"/>
        <end position="132"/>
    </location>
</feature>
<dbReference type="GO" id="GO:0000981">
    <property type="term" value="F:DNA-binding transcription factor activity, RNA polymerase II-specific"/>
    <property type="evidence" value="ECO:0007669"/>
    <property type="project" value="InterPro"/>
</dbReference>
<evidence type="ECO:0000313" key="10">
    <source>
        <dbReference type="Proteomes" id="UP000094526"/>
    </source>
</evidence>
<sequence>MSAGTNVTHSDEHRQPPPRTMPGDKVRTKKWAPKTFNGCLTCKKRRIKCDEGKPGCQRWPFSMDPFSMFYPMSVVANEDPDAPPKIRLFDPASSSSTPTTPPAAPPTTTLAPPPAEPEPDPAPPRDPQFQSYLSSYPHPQELALVPIFGTQEEYRGFQFFLEKTSNLISVYSKPYLWSVLLPQATWHQPSIKHSVIALASLHQSLTTLGAPSQRANHNVMFHYNAAIRSLVADKPPIDIVLAACVIFWALENFNGSGQPAVDHMKAAIKILGEWKSKRRSKDPADDLISKYIEPTIRDGVKFASKCRMEELTDQMSALCLTTRDVRIMNFKHPAFDDLEDAEKYLGSCIDDILTLKSQIQVQAALHSTHTVLIRELERLDELDARLYRWMHLFQNLTATGPVYMRRMLIVHNVAAHILLDQLQRQAHYNASEPEEMQGPDRDFAPECAGPERCRHNFIVIEVEDVLRHDPLTTTESCRKNPPFLGFIAPIFLVAMSAENVETRRQAINALRWLNVAEGSWSTEHAARIAEATLEMAHKCALVPSNVDVQRLTFDLDEDDQTLTMVWAREPEHKAVKLTKRLDALDLPWAGLDIPELVRRYGYQFSSQS</sequence>
<keyword evidence="1" id="KW-0479">Metal-binding</keyword>
<evidence type="ECO:0000256" key="5">
    <source>
        <dbReference type="ARBA" id="ARBA00023163"/>
    </source>
</evidence>
<proteinExistence type="predicted"/>
<keyword evidence="4" id="KW-0238">DNA-binding</keyword>
<dbReference type="GO" id="GO:0003677">
    <property type="term" value="F:DNA binding"/>
    <property type="evidence" value="ECO:0007669"/>
    <property type="project" value="UniProtKB-KW"/>
</dbReference>
<keyword evidence="2" id="KW-0862">Zinc</keyword>
<dbReference type="InterPro" id="IPR052360">
    <property type="entry name" value="Transcr_Regulatory_Proteins"/>
</dbReference>
<dbReference type="AlphaFoldDB" id="A0A1C1CS62"/>
<dbReference type="STRING" id="86049.A0A1C1CS62"/>
<keyword evidence="3" id="KW-0805">Transcription regulation</keyword>
<dbReference type="eggNOG" id="ENOG502RQFS">
    <property type="taxonomic scope" value="Eukaryota"/>
</dbReference>
<dbReference type="SUPFAM" id="SSF57701">
    <property type="entry name" value="Zn2/Cys6 DNA-binding domain"/>
    <property type="match status" value="1"/>
</dbReference>
<evidence type="ECO:0000256" key="2">
    <source>
        <dbReference type="ARBA" id="ARBA00022833"/>
    </source>
</evidence>
<evidence type="ECO:0000313" key="9">
    <source>
        <dbReference type="EMBL" id="OCT51340.1"/>
    </source>
</evidence>
<dbReference type="Proteomes" id="UP000094526">
    <property type="component" value="Unassembled WGS sequence"/>
</dbReference>
<dbReference type="VEuPathDB" id="FungiDB:G647_06745"/>
<feature type="domain" description="Zn(2)-C6 fungal-type" evidence="8">
    <location>
        <begin position="38"/>
        <end position="58"/>
    </location>
</feature>
<keyword evidence="6" id="KW-0539">Nucleus</keyword>
<feature type="compositionally biased region" description="Pro residues" evidence="7">
    <location>
        <begin position="99"/>
        <end position="126"/>
    </location>
</feature>
<reference evidence="10" key="1">
    <citation type="submission" date="2015-07" db="EMBL/GenBank/DDBJ databases">
        <authorList>
            <person name="Teixeira M.M."/>
            <person name="Souza R.C."/>
            <person name="Almeida L.G."/>
            <person name="Vicente V.A."/>
            <person name="de Hoog S."/>
            <person name="Bocca A.L."/>
            <person name="de Almeida S.R."/>
            <person name="Vasconcelos A.T."/>
            <person name="Felipe M.S."/>
        </authorList>
    </citation>
    <scope>NUCLEOTIDE SEQUENCE [LARGE SCALE GENOMIC DNA]</scope>
    <source>
        <strain evidence="10">KSF</strain>
    </source>
</reference>
<comment type="caution">
    <text evidence="9">The sequence shown here is derived from an EMBL/GenBank/DDBJ whole genome shotgun (WGS) entry which is preliminary data.</text>
</comment>
<dbReference type="VEuPathDB" id="FungiDB:CLCR_08153"/>
<dbReference type="OrthoDB" id="2593732at2759"/>
<evidence type="ECO:0000256" key="6">
    <source>
        <dbReference type="ARBA" id="ARBA00023242"/>
    </source>
</evidence>
<dbReference type="GO" id="GO:0008270">
    <property type="term" value="F:zinc ion binding"/>
    <property type="evidence" value="ECO:0007669"/>
    <property type="project" value="InterPro"/>
</dbReference>
<accession>A0A1C1CS62</accession>
<evidence type="ECO:0000256" key="4">
    <source>
        <dbReference type="ARBA" id="ARBA00023125"/>
    </source>
</evidence>
<dbReference type="Pfam" id="PF11951">
    <property type="entry name" value="Fungal_trans_2"/>
    <property type="match status" value="1"/>
</dbReference>
<keyword evidence="10" id="KW-1185">Reference proteome</keyword>
<gene>
    <name evidence="9" type="ORF">CLCR_08153</name>
</gene>
<dbReference type="EMBL" id="LGRB01000009">
    <property type="protein sequence ID" value="OCT51340.1"/>
    <property type="molecule type" value="Genomic_DNA"/>
</dbReference>
<protein>
    <recommendedName>
        <fullName evidence="8">Zn(2)-C6 fungal-type domain-containing protein</fullName>
    </recommendedName>
</protein>
<name>A0A1C1CS62_9EURO</name>
<keyword evidence="5" id="KW-0804">Transcription</keyword>
<dbReference type="InterPro" id="IPR001138">
    <property type="entry name" value="Zn2Cys6_DnaBD"/>
</dbReference>